<evidence type="ECO:0000313" key="2">
    <source>
        <dbReference type="Proteomes" id="UP000176581"/>
    </source>
</evidence>
<name>A0A1F8FSB5_9BACT</name>
<protein>
    <recommendedName>
        <fullName evidence="3">Zinc-finger domain-containing protein</fullName>
    </recommendedName>
</protein>
<sequence>MKSIEKREQIYSLHRYIDENGAPDFAKIFSRKESDLKRHLDLGLRKIWHNQPDVVQKKVEEHLKRCDSCRNNFEEQRLC</sequence>
<comment type="caution">
    <text evidence="1">The sequence shown here is derived from an EMBL/GenBank/DDBJ whole genome shotgun (WGS) entry which is preliminary data.</text>
</comment>
<accession>A0A1F8FSB5</accession>
<dbReference type="EMBL" id="MGJV01000005">
    <property type="protein sequence ID" value="OGN15905.1"/>
    <property type="molecule type" value="Genomic_DNA"/>
</dbReference>
<gene>
    <name evidence="1" type="ORF">A3J47_02850</name>
</gene>
<dbReference type="AlphaFoldDB" id="A0A1F8FSB5"/>
<proteinExistence type="predicted"/>
<evidence type="ECO:0000313" key="1">
    <source>
        <dbReference type="EMBL" id="OGN15905.1"/>
    </source>
</evidence>
<organism evidence="1 2">
    <name type="scientific">Candidatus Yanofskybacteria bacterium RIFCSPHIGHO2_02_FULL_43_22</name>
    <dbReference type="NCBI Taxonomy" id="1802681"/>
    <lineage>
        <taxon>Bacteria</taxon>
        <taxon>Candidatus Yanofskyibacteriota</taxon>
    </lineage>
</organism>
<reference evidence="1 2" key="1">
    <citation type="journal article" date="2016" name="Nat. Commun.">
        <title>Thousands of microbial genomes shed light on interconnected biogeochemical processes in an aquifer system.</title>
        <authorList>
            <person name="Anantharaman K."/>
            <person name="Brown C.T."/>
            <person name="Hug L.A."/>
            <person name="Sharon I."/>
            <person name="Castelle C.J."/>
            <person name="Probst A.J."/>
            <person name="Thomas B.C."/>
            <person name="Singh A."/>
            <person name="Wilkins M.J."/>
            <person name="Karaoz U."/>
            <person name="Brodie E.L."/>
            <person name="Williams K.H."/>
            <person name="Hubbard S.S."/>
            <person name="Banfield J.F."/>
        </authorList>
    </citation>
    <scope>NUCLEOTIDE SEQUENCE [LARGE SCALE GENOMIC DNA]</scope>
</reference>
<evidence type="ECO:0008006" key="3">
    <source>
        <dbReference type="Google" id="ProtNLM"/>
    </source>
</evidence>
<dbReference type="Proteomes" id="UP000176581">
    <property type="component" value="Unassembled WGS sequence"/>
</dbReference>